<dbReference type="GO" id="GO:0004497">
    <property type="term" value="F:monooxygenase activity"/>
    <property type="evidence" value="ECO:0007669"/>
    <property type="project" value="UniProtKB-KW"/>
</dbReference>
<reference evidence="12" key="1">
    <citation type="submission" date="2016-06" db="EMBL/GenBank/DDBJ databases">
        <title>Parallel loss of symbiosis genes in relatives of nitrogen-fixing non-legume Parasponia.</title>
        <authorList>
            <person name="Van Velzen R."/>
            <person name="Holmer R."/>
            <person name="Bu F."/>
            <person name="Rutten L."/>
            <person name="Van Zeijl A."/>
            <person name="Liu W."/>
            <person name="Santuari L."/>
            <person name="Cao Q."/>
            <person name="Sharma T."/>
            <person name="Shen D."/>
            <person name="Roswanjaya Y."/>
            <person name="Wardhani T."/>
            <person name="Kalhor M.S."/>
            <person name="Jansen J."/>
            <person name="Van den Hoogen J."/>
            <person name="Gungor B."/>
            <person name="Hartog M."/>
            <person name="Hontelez J."/>
            <person name="Verver J."/>
            <person name="Yang W.-C."/>
            <person name="Schijlen E."/>
            <person name="Repin R."/>
            <person name="Schilthuizen M."/>
            <person name="Schranz E."/>
            <person name="Heidstra R."/>
            <person name="Miyata K."/>
            <person name="Fedorova E."/>
            <person name="Kohlen W."/>
            <person name="Bisseling T."/>
            <person name="Smit S."/>
            <person name="Geurts R."/>
        </authorList>
    </citation>
    <scope>NUCLEOTIDE SEQUENCE [LARGE SCALE GENOMIC DNA]</scope>
    <source>
        <strain evidence="12">cv. WU1-14</strain>
    </source>
</reference>
<organism evidence="11 12">
    <name type="scientific">Parasponia andersonii</name>
    <name type="common">Sponia andersonii</name>
    <dbReference type="NCBI Taxonomy" id="3476"/>
    <lineage>
        <taxon>Eukaryota</taxon>
        <taxon>Viridiplantae</taxon>
        <taxon>Streptophyta</taxon>
        <taxon>Embryophyta</taxon>
        <taxon>Tracheophyta</taxon>
        <taxon>Spermatophyta</taxon>
        <taxon>Magnoliopsida</taxon>
        <taxon>eudicotyledons</taxon>
        <taxon>Gunneridae</taxon>
        <taxon>Pentapetalae</taxon>
        <taxon>rosids</taxon>
        <taxon>fabids</taxon>
        <taxon>Rosales</taxon>
        <taxon>Cannabaceae</taxon>
        <taxon>Parasponia</taxon>
    </lineage>
</organism>
<dbReference type="PANTHER" id="PTHR47947:SF26">
    <property type="entry name" value="CYTOCHROME P450"/>
    <property type="match status" value="1"/>
</dbReference>
<dbReference type="STRING" id="3476.A0A2P5B7X7"/>
<comment type="caution">
    <text evidence="11">The sequence shown here is derived from an EMBL/GenBank/DDBJ whole genome shotgun (WGS) entry which is preliminary data.</text>
</comment>
<keyword evidence="7" id="KW-0560">Oxidoreductase</keyword>
<gene>
    <name evidence="11" type="ORF">PanWU01x14_262720</name>
</gene>
<dbReference type="InterPro" id="IPR050651">
    <property type="entry name" value="Plant_Cytochrome_P450_Monoox"/>
</dbReference>
<dbReference type="Proteomes" id="UP000237105">
    <property type="component" value="Unassembled WGS sequence"/>
</dbReference>
<evidence type="ECO:0000256" key="8">
    <source>
        <dbReference type="ARBA" id="ARBA00023004"/>
    </source>
</evidence>
<comment type="cofactor">
    <cofactor evidence="1">
        <name>heme</name>
        <dbReference type="ChEBI" id="CHEBI:30413"/>
    </cofactor>
</comment>
<dbReference type="GO" id="GO:0016705">
    <property type="term" value="F:oxidoreductase activity, acting on paired donors, with incorporation or reduction of molecular oxygen"/>
    <property type="evidence" value="ECO:0007669"/>
    <property type="project" value="InterPro"/>
</dbReference>
<evidence type="ECO:0000313" key="12">
    <source>
        <dbReference type="Proteomes" id="UP000237105"/>
    </source>
</evidence>
<sequence length="197" mass="22504">MGVYKTLIINGAKIAKDRYTANGQVFTNRAKAMVLEVMGYNYAMFRFGNYELYWCRLRKSCSLTTVFRHSVSPGIGALNMVLKMVVGKRFFGARDISSTIRGMFDFEGYKKAMKKTAKKLDHVLEEWLEEHKRKRSNDSGQVMNIDHDQQRDLMSVMLSILYEDGTEEFSSHDADTIIKATCVLSAAFHRIASINNC</sequence>
<accession>A0A2P5B7X7</accession>
<evidence type="ECO:0000256" key="2">
    <source>
        <dbReference type="ARBA" id="ARBA00004370"/>
    </source>
</evidence>
<evidence type="ECO:0000256" key="1">
    <source>
        <dbReference type="ARBA" id="ARBA00001971"/>
    </source>
</evidence>
<evidence type="ECO:0000256" key="10">
    <source>
        <dbReference type="ARBA" id="ARBA00023136"/>
    </source>
</evidence>
<name>A0A2P5B7X7_PARAD</name>
<keyword evidence="9" id="KW-0503">Monooxygenase</keyword>
<evidence type="ECO:0000313" key="11">
    <source>
        <dbReference type="EMBL" id="PON44899.1"/>
    </source>
</evidence>
<evidence type="ECO:0000256" key="7">
    <source>
        <dbReference type="ARBA" id="ARBA00023002"/>
    </source>
</evidence>
<evidence type="ECO:0000256" key="3">
    <source>
        <dbReference type="ARBA" id="ARBA00022617"/>
    </source>
</evidence>
<proteinExistence type="predicted"/>
<comment type="subcellular location">
    <subcellularLocation>
        <location evidence="2">Membrane</location>
    </subcellularLocation>
</comment>
<evidence type="ECO:0000256" key="5">
    <source>
        <dbReference type="ARBA" id="ARBA00022723"/>
    </source>
</evidence>
<dbReference type="PANTHER" id="PTHR47947">
    <property type="entry name" value="CYTOCHROME P450 82C3-RELATED"/>
    <property type="match status" value="1"/>
</dbReference>
<keyword evidence="4" id="KW-0812">Transmembrane</keyword>
<keyword evidence="8" id="KW-0408">Iron</keyword>
<dbReference type="InterPro" id="IPR036396">
    <property type="entry name" value="Cyt_P450_sf"/>
</dbReference>
<evidence type="ECO:0000256" key="9">
    <source>
        <dbReference type="ARBA" id="ARBA00023033"/>
    </source>
</evidence>
<keyword evidence="6" id="KW-1133">Transmembrane helix</keyword>
<keyword evidence="12" id="KW-1185">Reference proteome</keyword>
<dbReference type="OrthoDB" id="2789670at2759"/>
<keyword evidence="3" id="KW-0349">Heme</keyword>
<dbReference type="GO" id="GO:0016020">
    <property type="term" value="C:membrane"/>
    <property type="evidence" value="ECO:0007669"/>
    <property type="project" value="UniProtKB-SubCell"/>
</dbReference>
<dbReference type="Gene3D" id="1.10.630.10">
    <property type="entry name" value="Cytochrome P450"/>
    <property type="match status" value="1"/>
</dbReference>
<dbReference type="GO" id="GO:0005506">
    <property type="term" value="F:iron ion binding"/>
    <property type="evidence" value="ECO:0007669"/>
    <property type="project" value="InterPro"/>
</dbReference>
<dbReference type="EMBL" id="JXTB01000341">
    <property type="protein sequence ID" value="PON44899.1"/>
    <property type="molecule type" value="Genomic_DNA"/>
</dbReference>
<protein>
    <submittedName>
        <fullName evidence="11">Cytochrome P</fullName>
    </submittedName>
</protein>
<evidence type="ECO:0000256" key="4">
    <source>
        <dbReference type="ARBA" id="ARBA00022692"/>
    </source>
</evidence>
<evidence type="ECO:0000256" key="6">
    <source>
        <dbReference type="ARBA" id="ARBA00022989"/>
    </source>
</evidence>
<dbReference type="AlphaFoldDB" id="A0A2P5B7X7"/>
<keyword evidence="10" id="KW-0472">Membrane</keyword>
<dbReference type="SUPFAM" id="SSF48264">
    <property type="entry name" value="Cytochrome P450"/>
    <property type="match status" value="1"/>
</dbReference>
<dbReference type="GO" id="GO:0020037">
    <property type="term" value="F:heme binding"/>
    <property type="evidence" value="ECO:0007669"/>
    <property type="project" value="InterPro"/>
</dbReference>
<keyword evidence="5" id="KW-0479">Metal-binding</keyword>